<evidence type="ECO:0000256" key="5">
    <source>
        <dbReference type="ARBA" id="ARBA00023004"/>
    </source>
</evidence>
<keyword evidence="9" id="KW-0812">Transmembrane</keyword>
<dbReference type="Gene3D" id="1.10.630.10">
    <property type="entry name" value="Cytochrome P450"/>
    <property type="match status" value="1"/>
</dbReference>
<evidence type="ECO:0000256" key="6">
    <source>
        <dbReference type="ARBA" id="ARBA00023033"/>
    </source>
</evidence>
<evidence type="ECO:0008006" key="12">
    <source>
        <dbReference type="Google" id="ProtNLM"/>
    </source>
</evidence>
<organism evidence="10 11">
    <name type="scientific">Beauveria bassiana</name>
    <name type="common">White muscardine disease fungus</name>
    <name type="synonym">Tritirachium shiotae</name>
    <dbReference type="NCBI Taxonomy" id="176275"/>
    <lineage>
        <taxon>Eukaryota</taxon>
        <taxon>Fungi</taxon>
        <taxon>Dikarya</taxon>
        <taxon>Ascomycota</taxon>
        <taxon>Pezizomycotina</taxon>
        <taxon>Sordariomycetes</taxon>
        <taxon>Hypocreomycetidae</taxon>
        <taxon>Hypocreales</taxon>
        <taxon>Cordycipitaceae</taxon>
        <taxon>Beauveria</taxon>
    </lineage>
</organism>
<evidence type="ECO:0000256" key="2">
    <source>
        <dbReference type="ARBA" id="ARBA00010617"/>
    </source>
</evidence>
<evidence type="ECO:0000256" key="8">
    <source>
        <dbReference type="RuleBase" id="RU000461"/>
    </source>
</evidence>
<comment type="caution">
    <text evidence="10">The sequence shown here is derived from an EMBL/GenBank/DDBJ whole genome shotgun (WGS) entry which is preliminary data.</text>
</comment>
<dbReference type="GO" id="GO:0020037">
    <property type="term" value="F:heme binding"/>
    <property type="evidence" value="ECO:0007669"/>
    <property type="project" value="InterPro"/>
</dbReference>
<dbReference type="InterPro" id="IPR050121">
    <property type="entry name" value="Cytochrome_P450_monoxygenase"/>
</dbReference>
<evidence type="ECO:0000256" key="9">
    <source>
        <dbReference type="SAM" id="Phobius"/>
    </source>
</evidence>
<evidence type="ECO:0000256" key="1">
    <source>
        <dbReference type="ARBA" id="ARBA00001971"/>
    </source>
</evidence>
<protein>
    <recommendedName>
        <fullName evidence="12">Benzoate 4-monooxygenase cytochrome P450</fullName>
    </recommendedName>
</protein>
<feature type="binding site" description="axial binding residue" evidence="7">
    <location>
        <position position="498"/>
    </location>
    <ligand>
        <name>heme</name>
        <dbReference type="ChEBI" id="CHEBI:30413"/>
    </ligand>
    <ligandPart>
        <name>Fe</name>
        <dbReference type="ChEBI" id="CHEBI:18248"/>
    </ligandPart>
</feature>
<evidence type="ECO:0000256" key="3">
    <source>
        <dbReference type="ARBA" id="ARBA00022617"/>
    </source>
</evidence>
<name>A0A2S7YIR6_BEABA</name>
<keyword evidence="9" id="KW-1133">Transmembrane helix</keyword>
<dbReference type="GO" id="GO:0005506">
    <property type="term" value="F:iron ion binding"/>
    <property type="evidence" value="ECO:0007669"/>
    <property type="project" value="InterPro"/>
</dbReference>
<dbReference type="Proteomes" id="UP000237441">
    <property type="component" value="Unassembled WGS sequence"/>
</dbReference>
<dbReference type="EMBL" id="JRHA01000006">
    <property type="protein sequence ID" value="PQK15997.1"/>
    <property type="molecule type" value="Genomic_DNA"/>
</dbReference>
<dbReference type="InterPro" id="IPR036396">
    <property type="entry name" value="Cyt_P450_sf"/>
</dbReference>
<sequence>MIPPTDSPPALSRILSKNILAIFLRLSRDIAAETRGQNMLKVSIKDVISYSTGQGLLPLGASAVLAVAMLFASSLLIKMRYARLRNIPGPALSKITDWHLSLHDLSYDRNNAIFDWHRQYGPIVCIAPNEVSVATLEATKVIYGTSHRWAKSDYFDLFMGYNMRSVFATKPYEAHRTKRKLISAFYQASNIYTNPNIEAHVQERCRTFLKQIQHGKAVDVYALTDRFGFDIITNLVFGPDHGSTSIEHDCQERDILLELKQLQFFNLLRSRFPVLLRFVPALLRQLSSNFGYLSAEDKLAAWCQARISTTIKDSGASKAHGLLQILRESHTTEHGVEKPLDRLYISAEILDNINAAEATTAVTATYLIWRLTQNPFWQGKIRQELAALPKQEDGSISFADVNAGAPSLEACLKEVYRLHPASSGRAERVVPRGGCELSGVYLPEGTVVSTSVVALHRDQVIFPDADAFLPQRWLGADKKMLQIREAQLIPFGYGGRICLGKALATMEIKLLVAALYLTYQTEPSDVTSQASMRQCSTHDAVPRGIACLVRCRAITQD</sequence>
<dbReference type="SUPFAM" id="SSF48264">
    <property type="entry name" value="Cytochrome P450"/>
    <property type="match status" value="1"/>
</dbReference>
<dbReference type="PANTHER" id="PTHR24305:SF166">
    <property type="entry name" value="CYTOCHROME P450 12A4, MITOCHONDRIAL-RELATED"/>
    <property type="match status" value="1"/>
</dbReference>
<dbReference type="PANTHER" id="PTHR24305">
    <property type="entry name" value="CYTOCHROME P450"/>
    <property type="match status" value="1"/>
</dbReference>
<dbReference type="InterPro" id="IPR017972">
    <property type="entry name" value="Cyt_P450_CS"/>
</dbReference>
<comment type="cofactor">
    <cofactor evidence="1 7">
        <name>heme</name>
        <dbReference type="ChEBI" id="CHEBI:30413"/>
    </cofactor>
</comment>
<evidence type="ECO:0000313" key="10">
    <source>
        <dbReference type="EMBL" id="PQK15997.1"/>
    </source>
</evidence>
<evidence type="ECO:0000256" key="7">
    <source>
        <dbReference type="PIRSR" id="PIRSR602403-1"/>
    </source>
</evidence>
<feature type="transmembrane region" description="Helical" evidence="9">
    <location>
        <begin position="56"/>
        <end position="77"/>
    </location>
</feature>
<keyword evidence="9" id="KW-0472">Membrane</keyword>
<reference evidence="10 11" key="1">
    <citation type="submission" date="2016-07" db="EMBL/GenBank/DDBJ databases">
        <title>Comparative genomics of the entomopathogenic fungus Beauveria bassiana.</title>
        <authorList>
            <person name="Valero Jimenez C.A."/>
            <person name="Zwaan B.J."/>
            <person name="Van Kan J.A."/>
            <person name="Takken W."/>
            <person name="Debets A.J."/>
            <person name="Schoustra S.E."/>
            <person name="Koenraadt C.J."/>
        </authorList>
    </citation>
    <scope>NUCLEOTIDE SEQUENCE [LARGE SCALE GENOMIC DNA]</scope>
    <source>
        <strain evidence="10 11">ARSEF 8028</strain>
    </source>
</reference>
<gene>
    <name evidence="10" type="ORF">BB8028_0006g03190</name>
</gene>
<evidence type="ECO:0000256" key="4">
    <source>
        <dbReference type="ARBA" id="ARBA00022723"/>
    </source>
</evidence>
<dbReference type="PRINTS" id="PR00385">
    <property type="entry name" value="P450"/>
</dbReference>
<dbReference type="InterPro" id="IPR002403">
    <property type="entry name" value="Cyt_P450_E_grp-IV"/>
</dbReference>
<dbReference type="PROSITE" id="PS00086">
    <property type="entry name" value="CYTOCHROME_P450"/>
    <property type="match status" value="1"/>
</dbReference>
<dbReference type="Pfam" id="PF00067">
    <property type="entry name" value="p450"/>
    <property type="match status" value="1"/>
</dbReference>
<keyword evidence="8" id="KW-0560">Oxidoreductase</keyword>
<keyword evidence="3 7" id="KW-0349">Heme</keyword>
<proteinExistence type="inferred from homology"/>
<dbReference type="PRINTS" id="PR00465">
    <property type="entry name" value="EP450IV"/>
</dbReference>
<evidence type="ECO:0000313" key="11">
    <source>
        <dbReference type="Proteomes" id="UP000237441"/>
    </source>
</evidence>
<keyword evidence="5 7" id="KW-0408">Iron</keyword>
<accession>A0A2S7YIR6</accession>
<dbReference type="GO" id="GO:0016705">
    <property type="term" value="F:oxidoreductase activity, acting on paired donors, with incorporation or reduction of molecular oxygen"/>
    <property type="evidence" value="ECO:0007669"/>
    <property type="project" value="InterPro"/>
</dbReference>
<keyword evidence="6 8" id="KW-0503">Monooxygenase</keyword>
<comment type="similarity">
    <text evidence="2 8">Belongs to the cytochrome P450 family.</text>
</comment>
<dbReference type="InterPro" id="IPR001128">
    <property type="entry name" value="Cyt_P450"/>
</dbReference>
<dbReference type="GO" id="GO:0004497">
    <property type="term" value="F:monooxygenase activity"/>
    <property type="evidence" value="ECO:0007669"/>
    <property type="project" value="UniProtKB-KW"/>
</dbReference>
<dbReference type="OrthoDB" id="1470350at2759"/>
<keyword evidence="4 7" id="KW-0479">Metal-binding</keyword>
<dbReference type="AlphaFoldDB" id="A0A2S7YIR6"/>